<evidence type="ECO:0000256" key="2">
    <source>
        <dbReference type="ARBA" id="ARBA00022475"/>
    </source>
</evidence>
<evidence type="ECO:0000256" key="1">
    <source>
        <dbReference type="ARBA" id="ARBA00004651"/>
    </source>
</evidence>
<comment type="caution">
    <text evidence="7">The sequence shown here is derived from an EMBL/GenBank/DDBJ whole genome shotgun (WGS) entry which is preliminary data.</text>
</comment>
<keyword evidence="5 6" id="KW-0472">Membrane</keyword>
<gene>
    <name evidence="7" type="ORF">AA0535_1440</name>
</gene>
<dbReference type="PANTHER" id="PTHR30509:SF40">
    <property type="entry name" value="BLR3852 PROTEIN"/>
    <property type="match status" value="1"/>
</dbReference>
<dbReference type="InterPro" id="IPR006726">
    <property type="entry name" value="PHBA_efflux_AaeB/fusaric-R"/>
</dbReference>
<feature type="transmembrane region" description="Helical" evidence="6">
    <location>
        <begin position="417"/>
        <end position="435"/>
    </location>
</feature>
<comment type="subcellular location">
    <subcellularLocation>
        <location evidence="1">Cell membrane</location>
        <topology evidence="1">Multi-pass membrane protein</topology>
    </subcellularLocation>
</comment>
<protein>
    <recommendedName>
        <fullName evidence="9">Fusaric acid resistance protein FusB</fullName>
    </recommendedName>
</protein>
<dbReference type="Proteomes" id="UP001062776">
    <property type="component" value="Unassembled WGS sequence"/>
</dbReference>
<keyword evidence="4 6" id="KW-1133">Transmembrane helix</keyword>
<sequence>MIAAYLARQNAALTRWRGRSWPFSWLFAPSMNAVEFALRNTIASLVALGIAFWMELGEPQWAAMTVWITAQGSRGESLSKGRWRLVGTVLGMVGAVALVSAFPQAPWLFIPALGLWAGLCTGLATLFQNFRAYAFVLAAYTCAIIATGALNAPDHVFEIAMARGTYIFLGVVCEMVAGLVFSASLAVKARRTMKAWLNEAIGAASHLIGDVLDGAAPPEAAIRAVFSRTLKLNEQLEFTVVEVGRSDHAIACAYATIGILSKIVSRGLGMQARLSTASAISPAILTNLHEAASFIRSLPMRLEDKTMRAALRAELTQLRARFDSTYRLADESSETRLRPEGSQRCSAKDRIILHGIGLILEEYATLLLYLEADPREALAPARFRLRRVVHLHAAFHNAIRSAIAICLAGLIWEVTAWPQGASFISFIAVVVGRFATTDNTVLVSNRFFYGACLAALASIIPVFFVIPTGTGFEALIVALAPLMFIGGLAARNPATATAAGAYNTFLPALIGLDNHARMDELTWFNATIALVLGLGAGVLVFRCILPFNIHQLCVLLRRRALHGLMRICAPRRRIPAENRWIGLITQGMERVIRYAGARLTPFMELNLHGLLSVMTLGRNLLFLRMMARRPALPSELAELIAGFFTGLGPHLLRSAAREEAGFSQRIERSIAILRDRLDTVGDEARPVYCEVLGSLMVVDHEWRNNQTWLDDRSFRHALQQARLEGV</sequence>
<proteinExistence type="predicted"/>
<evidence type="ECO:0008006" key="9">
    <source>
        <dbReference type="Google" id="ProtNLM"/>
    </source>
</evidence>
<evidence type="ECO:0000256" key="5">
    <source>
        <dbReference type="ARBA" id="ARBA00023136"/>
    </source>
</evidence>
<organism evidence="7 8">
    <name type="scientific">Asaia krungthepensis NRIC 0535</name>
    <dbReference type="NCBI Taxonomy" id="1307925"/>
    <lineage>
        <taxon>Bacteria</taxon>
        <taxon>Pseudomonadati</taxon>
        <taxon>Pseudomonadota</taxon>
        <taxon>Alphaproteobacteria</taxon>
        <taxon>Acetobacterales</taxon>
        <taxon>Acetobacteraceae</taxon>
        <taxon>Asaia</taxon>
    </lineage>
</organism>
<feature type="transmembrane region" description="Helical" evidence="6">
    <location>
        <begin position="472"/>
        <end position="490"/>
    </location>
</feature>
<feature type="transmembrane region" description="Helical" evidence="6">
    <location>
        <begin position="108"/>
        <end position="127"/>
    </location>
</feature>
<reference evidence="7" key="1">
    <citation type="submission" date="2013-04" db="EMBL/GenBank/DDBJ databases">
        <title>The genome sequencing project of 58 acetic acid bacteria.</title>
        <authorList>
            <person name="Okamoto-Kainuma A."/>
            <person name="Ishikawa M."/>
            <person name="Umino S."/>
            <person name="Koizumi Y."/>
            <person name="Shiwa Y."/>
            <person name="Yoshikawa H."/>
            <person name="Matsutani M."/>
            <person name="Matsushita K."/>
        </authorList>
    </citation>
    <scope>NUCLEOTIDE SEQUENCE</scope>
    <source>
        <strain evidence="7">NRIC 0535</strain>
    </source>
</reference>
<name>A0ABQ0Q2D9_9PROT</name>
<feature type="transmembrane region" description="Helical" evidence="6">
    <location>
        <begin position="447"/>
        <end position="466"/>
    </location>
</feature>
<keyword evidence="2" id="KW-1003">Cell membrane</keyword>
<feature type="transmembrane region" description="Helical" evidence="6">
    <location>
        <begin position="134"/>
        <end position="153"/>
    </location>
</feature>
<evidence type="ECO:0000256" key="6">
    <source>
        <dbReference type="SAM" id="Phobius"/>
    </source>
</evidence>
<feature type="transmembrane region" description="Helical" evidence="6">
    <location>
        <begin position="391"/>
        <end position="411"/>
    </location>
</feature>
<feature type="transmembrane region" description="Helical" evidence="6">
    <location>
        <begin position="83"/>
        <end position="102"/>
    </location>
</feature>
<accession>A0ABQ0Q2D9</accession>
<dbReference type="Pfam" id="PF04632">
    <property type="entry name" value="FUSC"/>
    <property type="match status" value="1"/>
</dbReference>
<dbReference type="EMBL" id="BAPV01000010">
    <property type="protein sequence ID" value="GBQ88055.1"/>
    <property type="molecule type" value="Genomic_DNA"/>
</dbReference>
<keyword evidence="3 6" id="KW-0812">Transmembrane</keyword>
<feature type="transmembrane region" description="Helical" evidence="6">
    <location>
        <begin position="165"/>
        <end position="187"/>
    </location>
</feature>
<evidence type="ECO:0000313" key="7">
    <source>
        <dbReference type="EMBL" id="GBQ88055.1"/>
    </source>
</evidence>
<dbReference type="PANTHER" id="PTHR30509">
    <property type="entry name" value="P-HYDROXYBENZOIC ACID EFFLUX PUMP SUBUNIT-RELATED"/>
    <property type="match status" value="1"/>
</dbReference>
<evidence type="ECO:0000256" key="3">
    <source>
        <dbReference type="ARBA" id="ARBA00022692"/>
    </source>
</evidence>
<dbReference type="RefSeq" id="WP_264815275.1">
    <property type="nucleotide sequence ID" value="NZ_BAPV01000010.1"/>
</dbReference>
<keyword evidence="8" id="KW-1185">Reference proteome</keyword>
<evidence type="ECO:0000313" key="8">
    <source>
        <dbReference type="Proteomes" id="UP001062776"/>
    </source>
</evidence>
<evidence type="ECO:0000256" key="4">
    <source>
        <dbReference type="ARBA" id="ARBA00022989"/>
    </source>
</evidence>
<feature type="transmembrane region" description="Helical" evidence="6">
    <location>
        <begin position="523"/>
        <end position="549"/>
    </location>
</feature>